<comment type="caution">
    <text evidence="2">The sequence shown here is derived from an EMBL/GenBank/DDBJ whole genome shotgun (WGS) entry which is preliminary data.</text>
</comment>
<gene>
    <name evidence="2" type="ORF">S01H4_26734</name>
</gene>
<evidence type="ECO:0000313" key="2">
    <source>
        <dbReference type="EMBL" id="GAG87242.1"/>
    </source>
</evidence>
<dbReference type="AlphaFoldDB" id="X1C1L4"/>
<name>X1C1L4_9ZZZZ</name>
<feature type="transmembrane region" description="Helical" evidence="1">
    <location>
        <begin position="150"/>
        <end position="172"/>
    </location>
</feature>
<evidence type="ECO:0000256" key="1">
    <source>
        <dbReference type="SAM" id="Phobius"/>
    </source>
</evidence>
<protein>
    <submittedName>
        <fullName evidence="2">Uncharacterized protein</fullName>
    </submittedName>
</protein>
<keyword evidence="1" id="KW-0472">Membrane</keyword>
<dbReference type="EMBL" id="BART01012939">
    <property type="protein sequence ID" value="GAG87242.1"/>
    <property type="molecule type" value="Genomic_DNA"/>
</dbReference>
<keyword evidence="1" id="KW-1133">Transmembrane helix</keyword>
<accession>X1C1L4</accession>
<reference evidence="2" key="1">
    <citation type="journal article" date="2014" name="Front. Microbiol.">
        <title>High frequency of phylogenetically diverse reductive dehalogenase-homologous genes in deep subseafloor sedimentary metagenomes.</title>
        <authorList>
            <person name="Kawai M."/>
            <person name="Futagami T."/>
            <person name="Toyoda A."/>
            <person name="Takaki Y."/>
            <person name="Nishi S."/>
            <person name="Hori S."/>
            <person name="Arai W."/>
            <person name="Tsubouchi T."/>
            <person name="Morono Y."/>
            <person name="Uchiyama I."/>
            <person name="Ito T."/>
            <person name="Fujiyama A."/>
            <person name="Inagaki F."/>
            <person name="Takami H."/>
        </authorList>
    </citation>
    <scope>NUCLEOTIDE SEQUENCE</scope>
    <source>
        <strain evidence="2">Expedition CK06-06</strain>
    </source>
</reference>
<keyword evidence="1" id="KW-0812">Transmembrane</keyword>
<feature type="transmembrane region" description="Helical" evidence="1">
    <location>
        <begin position="28"/>
        <end position="47"/>
    </location>
</feature>
<sequence length="256" mass="30261">WLLIGYSIMWFFIIIGDHFVEPIYLRTLILNIGFFIQIICLCAFFRIMENDKNYLKKYLFTKICIILIVIYIFIVIVFIHYAAFMVSAFWILLAVFTIIYLKKINSNLYVKQEVGDFKLISLKFCLGLILTSLGYQLTTRFIVKIMGLNIRLFGDILQLVGLIFMTLFLFSVPSFTEYEWRDQINYISIMHKSGLFIYKKSFKDKISLVVDESMITGRLTTIKMMLEEFGDSKSISIIRKKNRTLRINIFKNTYPF</sequence>
<feature type="transmembrane region" description="Helical" evidence="1">
    <location>
        <begin position="59"/>
        <end position="78"/>
    </location>
</feature>
<proteinExistence type="predicted"/>
<organism evidence="2">
    <name type="scientific">marine sediment metagenome</name>
    <dbReference type="NCBI Taxonomy" id="412755"/>
    <lineage>
        <taxon>unclassified sequences</taxon>
        <taxon>metagenomes</taxon>
        <taxon>ecological metagenomes</taxon>
    </lineage>
</organism>
<feature type="transmembrane region" description="Helical" evidence="1">
    <location>
        <begin position="84"/>
        <end position="101"/>
    </location>
</feature>
<feature type="non-terminal residue" evidence="2">
    <location>
        <position position="256"/>
    </location>
</feature>
<feature type="non-terminal residue" evidence="2">
    <location>
        <position position="1"/>
    </location>
</feature>
<feature type="transmembrane region" description="Helical" evidence="1">
    <location>
        <begin position="121"/>
        <end position="138"/>
    </location>
</feature>